<name>W6UWZ1_ECHGR</name>
<evidence type="ECO:0000313" key="2">
    <source>
        <dbReference type="Proteomes" id="UP000019149"/>
    </source>
</evidence>
<evidence type="ECO:0000313" key="1">
    <source>
        <dbReference type="EMBL" id="EUB63022.1"/>
    </source>
</evidence>
<reference evidence="1 2" key="1">
    <citation type="journal article" date="2013" name="Nat. Genet.">
        <title>The genome of the hydatid tapeworm Echinococcus granulosus.</title>
        <authorList>
            <person name="Zheng H."/>
            <person name="Zhang W."/>
            <person name="Zhang L."/>
            <person name="Zhang Z."/>
            <person name="Li J."/>
            <person name="Lu G."/>
            <person name="Zhu Y."/>
            <person name="Wang Y."/>
            <person name="Huang Y."/>
            <person name="Liu J."/>
            <person name="Kang H."/>
            <person name="Chen J."/>
            <person name="Wang L."/>
            <person name="Chen A."/>
            <person name="Yu S."/>
            <person name="Gao Z."/>
            <person name="Jin L."/>
            <person name="Gu W."/>
            <person name="Wang Z."/>
            <person name="Zhao L."/>
            <person name="Shi B."/>
            <person name="Wen H."/>
            <person name="Lin R."/>
            <person name="Jones M.K."/>
            <person name="Brejova B."/>
            <person name="Vinar T."/>
            <person name="Zhao G."/>
            <person name="McManus D.P."/>
            <person name="Chen Z."/>
            <person name="Zhou Y."/>
            <person name="Wang S."/>
        </authorList>
    </citation>
    <scope>NUCLEOTIDE SEQUENCE [LARGE SCALE GENOMIC DNA]</scope>
</reference>
<sequence>MCWDLFSGSQDLMEKEKEKAEAEMLLACVGVGVGARAHTSQVVCRLPACLSACVLVSAAAAGYIKAGQPMDSRDVLLVLVLSPAAVTTVAPTATAQPSPLTHRPVTPLESRASASRLNYVRTSTTLITSCRAATVSLPACAYARTRCLRAYLTPHANLPSPPSPVPHAFS</sequence>
<organism evidence="1 2">
    <name type="scientific">Echinococcus granulosus</name>
    <name type="common">Hydatid tapeworm</name>
    <dbReference type="NCBI Taxonomy" id="6210"/>
    <lineage>
        <taxon>Eukaryota</taxon>
        <taxon>Metazoa</taxon>
        <taxon>Spiralia</taxon>
        <taxon>Lophotrochozoa</taxon>
        <taxon>Platyhelminthes</taxon>
        <taxon>Cestoda</taxon>
        <taxon>Eucestoda</taxon>
        <taxon>Cyclophyllidea</taxon>
        <taxon>Taeniidae</taxon>
        <taxon>Echinococcus</taxon>
        <taxon>Echinococcus granulosus group</taxon>
    </lineage>
</organism>
<keyword evidence="2" id="KW-1185">Reference proteome</keyword>
<gene>
    <name evidence="1" type="ORF">EGR_02116</name>
</gene>
<dbReference type="EMBL" id="APAU02000009">
    <property type="protein sequence ID" value="EUB63022.1"/>
    <property type="molecule type" value="Genomic_DNA"/>
</dbReference>
<dbReference type="AlphaFoldDB" id="W6UWZ1"/>
<dbReference type="OrthoDB" id="10495039at2759"/>
<dbReference type="RefSeq" id="XP_024354218.1">
    <property type="nucleotide sequence ID" value="XM_024491365.1"/>
</dbReference>
<protein>
    <submittedName>
        <fullName evidence="1">Uncharacterized protein</fullName>
    </submittedName>
</protein>
<accession>W6UWZ1</accession>
<dbReference type="CTD" id="36337831"/>
<dbReference type="KEGG" id="egl:EGR_02116"/>
<comment type="caution">
    <text evidence="1">The sequence shown here is derived from an EMBL/GenBank/DDBJ whole genome shotgun (WGS) entry which is preliminary data.</text>
</comment>
<dbReference type="GeneID" id="36337831"/>
<proteinExistence type="predicted"/>
<dbReference type="OMA" id="HTSQVVR"/>
<dbReference type="Proteomes" id="UP000019149">
    <property type="component" value="Unassembled WGS sequence"/>
</dbReference>